<proteinExistence type="inferred from homology"/>
<reference evidence="7 8" key="1">
    <citation type="submission" date="2016-11" db="EMBL/GenBank/DDBJ databases">
        <authorList>
            <person name="Jaros S."/>
            <person name="Januszkiewicz K."/>
            <person name="Wedrychowicz H."/>
        </authorList>
    </citation>
    <scope>NUCLEOTIDE SEQUENCE [LARGE SCALE GENOMIC DNA]</scope>
    <source>
        <strain evidence="7 8">CGMCC 1.8863</strain>
    </source>
</reference>
<dbReference type="InterPro" id="IPR001207">
    <property type="entry name" value="Transposase_mutator"/>
</dbReference>
<dbReference type="EMBL" id="FQYX01000043">
    <property type="protein sequence ID" value="SHJ83525.1"/>
    <property type="molecule type" value="Genomic_DNA"/>
</dbReference>
<dbReference type="PANTHER" id="PTHR33217:SF8">
    <property type="entry name" value="MUTATOR FAMILY TRANSPOSASE"/>
    <property type="match status" value="1"/>
</dbReference>
<name>A0A1M6MJ70_9FLAO</name>
<dbReference type="Pfam" id="PF00872">
    <property type="entry name" value="Transposase_mut"/>
    <property type="match status" value="1"/>
</dbReference>
<dbReference type="GO" id="GO:0004803">
    <property type="term" value="F:transposase activity"/>
    <property type="evidence" value="ECO:0007669"/>
    <property type="project" value="UniProtKB-UniRule"/>
</dbReference>
<evidence type="ECO:0000313" key="8">
    <source>
        <dbReference type="Proteomes" id="UP000184231"/>
    </source>
</evidence>
<dbReference type="GO" id="GO:0006313">
    <property type="term" value="P:DNA transposition"/>
    <property type="evidence" value="ECO:0007669"/>
    <property type="project" value="UniProtKB-UniRule"/>
</dbReference>
<keyword evidence="4 6" id="KW-0238">DNA-binding</keyword>
<evidence type="ECO:0000256" key="1">
    <source>
        <dbReference type="ARBA" id="ARBA00002190"/>
    </source>
</evidence>
<comment type="similarity">
    <text evidence="2 6">Belongs to the transposase mutator family.</text>
</comment>
<accession>A0A1M6MJ70</accession>
<evidence type="ECO:0000256" key="6">
    <source>
        <dbReference type="RuleBase" id="RU365089"/>
    </source>
</evidence>
<evidence type="ECO:0000256" key="3">
    <source>
        <dbReference type="ARBA" id="ARBA00022578"/>
    </source>
</evidence>
<feature type="non-terminal residue" evidence="7">
    <location>
        <position position="1"/>
    </location>
</feature>
<dbReference type="Proteomes" id="UP000184231">
    <property type="component" value="Unassembled WGS sequence"/>
</dbReference>
<keyword evidence="8" id="KW-1185">Reference proteome</keyword>
<sequence length="96" mass="11429">KYLAAVQSWENNWDNLTAFLSYPKEIRKLIYTTNIIESFNASLRKYTRNKKVFPNDDAALKSIYLAAQSISKKWKKTRSKWGQIYNQLYICFPNRL</sequence>
<comment type="function">
    <text evidence="1 6">Required for the transposition of the insertion element.</text>
</comment>
<dbReference type="GO" id="GO:0003677">
    <property type="term" value="F:DNA binding"/>
    <property type="evidence" value="ECO:0007669"/>
    <property type="project" value="UniProtKB-UniRule"/>
</dbReference>
<protein>
    <recommendedName>
        <fullName evidence="6">Mutator family transposase</fullName>
    </recommendedName>
</protein>
<organism evidence="7 8">
    <name type="scientific">Arenibacter nanhaiticus</name>
    <dbReference type="NCBI Taxonomy" id="558155"/>
    <lineage>
        <taxon>Bacteria</taxon>
        <taxon>Pseudomonadati</taxon>
        <taxon>Bacteroidota</taxon>
        <taxon>Flavobacteriia</taxon>
        <taxon>Flavobacteriales</taxon>
        <taxon>Flavobacteriaceae</taxon>
        <taxon>Arenibacter</taxon>
    </lineage>
</organism>
<gene>
    <name evidence="7" type="ORF">SAMN04487911_1431</name>
</gene>
<evidence type="ECO:0000256" key="5">
    <source>
        <dbReference type="ARBA" id="ARBA00023172"/>
    </source>
</evidence>
<dbReference type="AlphaFoldDB" id="A0A1M6MJ70"/>
<evidence type="ECO:0000256" key="4">
    <source>
        <dbReference type="ARBA" id="ARBA00023125"/>
    </source>
</evidence>
<keyword evidence="6" id="KW-0814">Transposable element</keyword>
<keyword evidence="3 6" id="KW-0815">Transposition</keyword>
<keyword evidence="5 6" id="KW-0233">DNA recombination</keyword>
<evidence type="ECO:0000313" key="7">
    <source>
        <dbReference type="EMBL" id="SHJ83525.1"/>
    </source>
</evidence>
<dbReference type="RefSeq" id="WP_178338911.1">
    <property type="nucleotide sequence ID" value="NZ_FQYX01000043.1"/>
</dbReference>
<evidence type="ECO:0000256" key="2">
    <source>
        <dbReference type="ARBA" id="ARBA00010961"/>
    </source>
</evidence>
<dbReference type="PANTHER" id="PTHR33217">
    <property type="entry name" value="TRANSPOSASE FOR INSERTION SEQUENCE ELEMENT IS1081"/>
    <property type="match status" value="1"/>
</dbReference>